<keyword evidence="4 14" id="KW-0288">FMN</keyword>
<feature type="domain" description="Riboflavin kinase" evidence="15">
    <location>
        <begin position="190"/>
        <end position="315"/>
    </location>
</feature>
<evidence type="ECO:0000256" key="2">
    <source>
        <dbReference type="ARBA" id="ARBA00005201"/>
    </source>
</evidence>
<dbReference type="InterPro" id="IPR015864">
    <property type="entry name" value="FAD_synthase"/>
</dbReference>
<dbReference type="SUPFAM" id="SSF82114">
    <property type="entry name" value="Riboflavin kinase-like"/>
    <property type="match status" value="1"/>
</dbReference>
<dbReference type="InterPro" id="IPR002606">
    <property type="entry name" value="Riboflavin_kinase_bac"/>
</dbReference>
<proteinExistence type="inferred from homology"/>
<evidence type="ECO:0000313" key="17">
    <source>
        <dbReference type="Proteomes" id="UP000014285"/>
    </source>
</evidence>
<dbReference type="Gene3D" id="2.40.30.30">
    <property type="entry name" value="Riboflavin kinase-like"/>
    <property type="match status" value="1"/>
</dbReference>
<dbReference type="Pfam" id="PF01687">
    <property type="entry name" value="Flavokinase"/>
    <property type="match status" value="1"/>
</dbReference>
<dbReference type="InterPro" id="IPR015865">
    <property type="entry name" value="Riboflavin_kinase_bac/euk"/>
</dbReference>
<comment type="caution">
    <text evidence="16">The sequence shown here is derived from an EMBL/GenBank/DDBJ whole genome shotgun (WGS) entry which is preliminary data.</text>
</comment>
<dbReference type="PIRSF" id="PIRSF004491">
    <property type="entry name" value="FAD_Synth"/>
    <property type="match status" value="1"/>
</dbReference>
<dbReference type="GO" id="GO:0009398">
    <property type="term" value="P:FMN biosynthetic process"/>
    <property type="evidence" value="ECO:0007669"/>
    <property type="project" value="UniProtKB-UniRule"/>
</dbReference>
<protein>
    <recommendedName>
        <fullName evidence="14">Riboflavin biosynthesis protein</fullName>
    </recommendedName>
    <domain>
        <recommendedName>
            <fullName evidence="14">Riboflavin kinase</fullName>
            <ecNumber evidence="14">2.7.1.26</ecNumber>
        </recommendedName>
        <alternativeName>
            <fullName evidence="14">Flavokinase</fullName>
        </alternativeName>
    </domain>
    <domain>
        <recommendedName>
            <fullName evidence="14">FMN adenylyltransferase</fullName>
            <ecNumber evidence="14">2.7.7.2</ecNumber>
        </recommendedName>
        <alternativeName>
            <fullName evidence="14">FAD pyrophosphorylase</fullName>
        </alternativeName>
        <alternativeName>
            <fullName evidence="14">FAD synthase</fullName>
        </alternativeName>
    </domain>
</protein>
<comment type="pathway">
    <text evidence="2 14">Cofactor biosynthesis; FMN biosynthesis; FMN from riboflavin (ATP route): step 1/1.</text>
</comment>
<dbReference type="CDD" id="cd02064">
    <property type="entry name" value="FAD_synthetase_N"/>
    <property type="match status" value="1"/>
</dbReference>
<dbReference type="EMBL" id="ANKB01000049">
    <property type="protein sequence ID" value="EPC63700.1"/>
    <property type="molecule type" value="Genomic_DNA"/>
</dbReference>
<name>A0A829GTC3_LACPA</name>
<dbReference type="UniPathway" id="UPA00277">
    <property type="reaction ID" value="UER00407"/>
</dbReference>
<evidence type="ECO:0000256" key="8">
    <source>
        <dbReference type="ARBA" id="ARBA00022777"/>
    </source>
</evidence>
<dbReference type="AlphaFoldDB" id="A0A829GTC3"/>
<evidence type="ECO:0000256" key="3">
    <source>
        <dbReference type="ARBA" id="ARBA00022630"/>
    </source>
</evidence>
<dbReference type="Proteomes" id="UP000014285">
    <property type="component" value="Unassembled WGS sequence"/>
</dbReference>
<comment type="pathway">
    <text evidence="1 14">Cofactor biosynthesis; FAD biosynthesis; FAD from FMN: step 1/1.</text>
</comment>
<gene>
    <name evidence="16" type="ORF">Lpl14_11846</name>
</gene>
<evidence type="ECO:0000256" key="12">
    <source>
        <dbReference type="ARBA" id="ARBA00047880"/>
    </source>
</evidence>
<evidence type="ECO:0000256" key="7">
    <source>
        <dbReference type="ARBA" id="ARBA00022741"/>
    </source>
</evidence>
<evidence type="ECO:0000256" key="9">
    <source>
        <dbReference type="ARBA" id="ARBA00022827"/>
    </source>
</evidence>
<dbReference type="InterPro" id="IPR014729">
    <property type="entry name" value="Rossmann-like_a/b/a_fold"/>
</dbReference>
<evidence type="ECO:0000256" key="5">
    <source>
        <dbReference type="ARBA" id="ARBA00022679"/>
    </source>
</evidence>
<dbReference type="GO" id="GO:0005524">
    <property type="term" value="F:ATP binding"/>
    <property type="evidence" value="ECO:0007669"/>
    <property type="project" value="UniProtKB-UniRule"/>
</dbReference>
<evidence type="ECO:0000256" key="1">
    <source>
        <dbReference type="ARBA" id="ARBA00004726"/>
    </source>
</evidence>
<dbReference type="EC" id="2.7.7.2" evidence="14"/>
<dbReference type="InterPro" id="IPR023468">
    <property type="entry name" value="Riboflavin_kinase"/>
</dbReference>
<keyword evidence="8 14" id="KW-0418">Kinase</keyword>
<keyword evidence="5 14" id="KW-0808">Transferase</keyword>
<dbReference type="Pfam" id="PF06574">
    <property type="entry name" value="FAD_syn"/>
    <property type="match status" value="1"/>
</dbReference>
<evidence type="ECO:0000259" key="15">
    <source>
        <dbReference type="SMART" id="SM00904"/>
    </source>
</evidence>
<keyword evidence="6 14" id="KW-0548">Nucleotidyltransferase</keyword>
<dbReference type="GO" id="GO:0003919">
    <property type="term" value="F:FMN adenylyltransferase activity"/>
    <property type="evidence" value="ECO:0007669"/>
    <property type="project" value="UniProtKB-UniRule"/>
</dbReference>
<keyword evidence="7 14" id="KW-0547">Nucleotide-binding</keyword>
<sequence length="319" mass="35393">MKIYVKQLIFKPPLQVSAAPPQPIVLTLGFFDGVHRGHQAVIKTGKKIALAKKIPLAVMTFNIHPAVVYRGVSETDIRYLSTREEKIKIMQSLGVDYLYVVHFTPDFAALTPQAFVDQYLVGLKADTVVAGFDYTYGKRDVASMALLPKYACGRFDVISVPELAEDGQKVSSTRIRHALDSSDIDTANDFLGYTYTTAGKVVHGEARGRLLGFPTINLETLGQQRLPGIGIYAVKVKVGTTWYLGMASIGRNVTFGADRDVTLEINLLDFNQMIYGETVQVRWYHYLRGEVKFAGADALIDQLKKDETAVRDYFAAKKG</sequence>
<dbReference type="InterPro" id="IPR023465">
    <property type="entry name" value="Riboflavin_kinase_dom_sf"/>
</dbReference>
<dbReference type="PANTHER" id="PTHR22749">
    <property type="entry name" value="RIBOFLAVIN KINASE/FMN ADENYLYLTRANSFERASE"/>
    <property type="match status" value="1"/>
</dbReference>
<organism evidence="16 17">
    <name type="scientific">Lacticaseibacillus paracasei subsp. tolerans Lpl14</name>
    <dbReference type="NCBI Taxonomy" id="1256229"/>
    <lineage>
        <taxon>Bacteria</taxon>
        <taxon>Bacillati</taxon>
        <taxon>Bacillota</taxon>
        <taxon>Bacilli</taxon>
        <taxon>Lactobacillales</taxon>
        <taxon>Lactobacillaceae</taxon>
        <taxon>Lacticaseibacillus</taxon>
    </lineage>
</organism>
<dbReference type="PANTHER" id="PTHR22749:SF6">
    <property type="entry name" value="RIBOFLAVIN KINASE"/>
    <property type="match status" value="1"/>
</dbReference>
<dbReference type="FunFam" id="3.40.50.620:FF:000021">
    <property type="entry name" value="Riboflavin biosynthesis protein"/>
    <property type="match status" value="1"/>
</dbReference>
<keyword evidence="9 14" id="KW-0274">FAD</keyword>
<keyword evidence="3 14" id="KW-0285">Flavoprotein</keyword>
<dbReference type="GO" id="GO:0006747">
    <property type="term" value="P:FAD biosynthetic process"/>
    <property type="evidence" value="ECO:0007669"/>
    <property type="project" value="UniProtKB-UniRule"/>
</dbReference>
<dbReference type="SUPFAM" id="SSF52374">
    <property type="entry name" value="Nucleotidylyl transferase"/>
    <property type="match status" value="1"/>
</dbReference>
<dbReference type="EC" id="2.7.1.26" evidence="14"/>
<dbReference type="GO" id="GO:0009231">
    <property type="term" value="P:riboflavin biosynthetic process"/>
    <property type="evidence" value="ECO:0007669"/>
    <property type="project" value="InterPro"/>
</dbReference>
<reference evidence="16 17" key="1">
    <citation type="journal article" date="2013" name="PLoS ONE">
        <title>Lactobacillus paracasei comparative genomics: towards species pan-genome definition and exploitation of diversity.</title>
        <authorList>
            <person name="Smokvina T."/>
            <person name="Wels M."/>
            <person name="Polka J."/>
            <person name="Chervaux C."/>
            <person name="Brisse S."/>
            <person name="Boekhorst J."/>
            <person name="van Hylckama Vlieg J.E."/>
            <person name="Siezen R.J."/>
        </authorList>
    </citation>
    <scope>NUCLEOTIDE SEQUENCE [LARGE SCALE GENOMIC DNA]</scope>
    <source>
        <strain evidence="16 17">Lpl14</strain>
    </source>
</reference>
<evidence type="ECO:0000256" key="13">
    <source>
        <dbReference type="ARBA" id="ARBA00049494"/>
    </source>
</evidence>
<comment type="catalytic activity">
    <reaction evidence="12 14">
        <text>riboflavin + ATP = FMN + ADP + H(+)</text>
        <dbReference type="Rhea" id="RHEA:14357"/>
        <dbReference type="ChEBI" id="CHEBI:15378"/>
        <dbReference type="ChEBI" id="CHEBI:30616"/>
        <dbReference type="ChEBI" id="CHEBI:57986"/>
        <dbReference type="ChEBI" id="CHEBI:58210"/>
        <dbReference type="ChEBI" id="CHEBI:456216"/>
        <dbReference type="EC" id="2.7.1.26"/>
    </reaction>
</comment>
<evidence type="ECO:0000313" key="16">
    <source>
        <dbReference type="EMBL" id="EPC63700.1"/>
    </source>
</evidence>
<dbReference type="UniPathway" id="UPA00276">
    <property type="reaction ID" value="UER00406"/>
</dbReference>
<dbReference type="Gene3D" id="3.40.50.620">
    <property type="entry name" value="HUPs"/>
    <property type="match status" value="1"/>
</dbReference>
<keyword evidence="11" id="KW-0511">Multifunctional enzyme</keyword>
<accession>A0A829GTC3</accession>
<evidence type="ECO:0000256" key="10">
    <source>
        <dbReference type="ARBA" id="ARBA00022840"/>
    </source>
</evidence>
<dbReference type="SMART" id="SM00904">
    <property type="entry name" value="Flavokinase"/>
    <property type="match status" value="1"/>
</dbReference>
<evidence type="ECO:0000256" key="14">
    <source>
        <dbReference type="PIRNR" id="PIRNR004491"/>
    </source>
</evidence>
<evidence type="ECO:0000256" key="6">
    <source>
        <dbReference type="ARBA" id="ARBA00022695"/>
    </source>
</evidence>
<evidence type="ECO:0000256" key="11">
    <source>
        <dbReference type="ARBA" id="ARBA00023268"/>
    </source>
</evidence>
<dbReference type="GO" id="GO:0008531">
    <property type="term" value="F:riboflavin kinase activity"/>
    <property type="evidence" value="ECO:0007669"/>
    <property type="project" value="UniProtKB-UniRule"/>
</dbReference>
<comment type="catalytic activity">
    <reaction evidence="13 14">
        <text>FMN + ATP + H(+) = FAD + diphosphate</text>
        <dbReference type="Rhea" id="RHEA:17237"/>
        <dbReference type="ChEBI" id="CHEBI:15378"/>
        <dbReference type="ChEBI" id="CHEBI:30616"/>
        <dbReference type="ChEBI" id="CHEBI:33019"/>
        <dbReference type="ChEBI" id="CHEBI:57692"/>
        <dbReference type="ChEBI" id="CHEBI:58210"/>
        <dbReference type="EC" id="2.7.7.2"/>
    </reaction>
</comment>
<keyword evidence="10 14" id="KW-0067">ATP-binding</keyword>
<dbReference type="NCBIfam" id="TIGR00083">
    <property type="entry name" value="ribF"/>
    <property type="match status" value="1"/>
</dbReference>
<evidence type="ECO:0000256" key="4">
    <source>
        <dbReference type="ARBA" id="ARBA00022643"/>
    </source>
</evidence>
<comment type="similarity">
    <text evidence="14">Belongs to the ribF family.</text>
</comment>